<evidence type="ECO:0000256" key="1">
    <source>
        <dbReference type="SAM" id="MobiDB-lite"/>
    </source>
</evidence>
<feature type="region of interest" description="Disordered" evidence="1">
    <location>
        <begin position="84"/>
        <end position="123"/>
    </location>
</feature>
<organism evidence="2 3">
    <name type="scientific">Marasmius crinis-equi</name>
    <dbReference type="NCBI Taxonomy" id="585013"/>
    <lineage>
        <taxon>Eukaryota</taxon>
        <taxon>Fungi</taxon>
        <taxon>Dikarya</taxon>
        <taxon>Basidiomycota</taxon>
        <taxon>Agaricomycotina</taxon>
        <taxon>Agaricomycetes</taxon>
        <taxon>Agaricomycetidae</taxon>
        <taxon>Agaricales</taxon>
        <taxon>Marasmiineae</taxon>
        <taxon>Marasmiaceae</taxon>
        <taxon>Marasmius</taxon>
    </lineage>
</organism>
<proteinExistence type="predicted"/>
<reference evidence="2 3" key="1">
    <citation type="submission" date="2024-02" db="EMBL/GenBank/DDBJ databases">
        <title>A draft genome for the cacao thread blight pathogen Marasmius crinis-equi.</title>
        <authorList>
            <person name="Cohen S.P."/>
            <person name="Baruah I.K."/>
            <person name="Amoako-Attah I."/>
            <person name="Bukari Y."/>
            <person name="Meinhardt L.W."/>
            <person name="Bailey B.A."/>
        </authorList>
    </citation>
    <scope>NUCLEOTIDE SEQUENCE [LARGE SCALE GENOMIC DNA]</scope>
    <source>
        <strain evidence="2 3">GH-76</strain>
    </source>
</reference>
<feature type="compositionally biased region" description="Low complexity" evidence="1">
    <location>
        <begin position="108"/>
        <end position="123"/>
    </location>
</feature>
<comment type="caution">
    <text evidence="2">The sequence shown here is derived from an EMBL/GenBank/DDBJ whole genome shotgun (WGS) entry which is preliminary data.</text>
</comment>
<feature type="region of interest" description="Disordered" evidence="1">
    <location>
        <begin position="321"/>
        <end position="426"/>
    </location>
</feature>
<feature type="region of interest" description="Disordered" evidence="1">
    <location>
        <begin position="204"/>
        <end position="258"/>
    </location>
</feature>
<protein>
    <submittedName>
        <fullName evidence="2">Uncharacterized protein</fullName>
    </submittedName>
</protein>
<name>A0ABR3EZG7_9AGAR</name>
<feature type="compositionally biased region" description="Polar residues" evidence="1">
    <location>
        <begin position="89"/>
        <end position="107"/>
    </location>
</feature>
<feature type="compositionally biased region" description="Basic and acidic residues" evidence="1">
    <location>
        <begin position="406"/>
        <end position="417"/>
    </location>
</feature>
<feature type="compositionally biased region" description="Basic and acidic residues" evidence="1">
    <location>
        <begin position="335"/>
        <end position="349"/>
    </location>
</feature>
<feature type="compositionally biased region" description="Basic and acidic residues" evidence="1">
    <location>
        <begin position="233"/>
        <end position="243"/>
    </location>
</feature>
<dbReference type="Proteomes" id="UP001465976">
    <property type="component" value="Unassembled WGS sequence"/>
</dbReference>
<sequence length="463" mass="48694">MNYCHPSMFGNALEASPVWARDLLPLFATIWVIVAEELMSRGTVPRYDITFVMDKVAGYFDFKTLPEEFLRHEDTTFETVTEVERDTNVDTGTTSNESPTFTMPNARSSSLSSPAGGSDPSSPLLLGVSSPSFEGAIKTARASAILESAVVSTLPKLAVDLTTISPALTGAAVASPGLPSSSSSATQAVPRDVGHLEEVTQAPIDGTSTGEAMTTAKSTPAPPASTPRLEPVTLERPRTRSLEQAHPSTTTATTTTFGRNEPPIAALVLPFPFSPLLTVSAYVSPLPPDATPLAPRFTVTPVDAQTGEATVLGVLQLGSTSSSLKYDAPDPAELLEGKDKGRDKGKGKEPVTSVSAKGKEVESRVSVSATTRITSDSQDEDVEGVSGSSSGRTNLPSGPRAPETQTRTREGGHKEEGANVPGSAATTTTTSVKQLFFDLVNVPFRYTGTGYKHGLRFGFDSQS</sequence>
<keyword evidence="3" id="KW-1185">Reference proteome</keyword>
<gene>
    <name evidence="2" type="ORF">V5O48_013670</name>
</gene>
<dbReference type="EMBL" id="JBAHYK010001365">
    <property type="protein sequence ID" value="KAL0568322.1"/>
    <property type="molecule type" value="Genomic_DNA"/>
</dbReference>
<accession>A0ABR3EZG7</accession>
<evidence type="ECO:0000313" key="2">
    <source>
        <dbReference type="EMBL" id="KAL0568322.1"/>
    </source>
</evidence>
<feature type="compositionally biased region" description="Polar residues" evidence="1">
    <location>
        <begin position="365"/>
        <end position="376"/>
    </location>
</feature>
<evidence type="ECO:0000313" key="3">
    <source>
        <dbReference type="Proteomes" id="UP001465976"/>
    </source>
</evidence>